<dbReference type="AlphaFoldDB" id="A0A0F9MWW7"/>
<reference evidence="1" key="1">
    <citation type="journal article" date="2015" name="Nature">
        <title>Complex archaea that bridge the gap between prokaryotes and eukaryotes.</title>
        <authorList>
            <person name="Spang A."/>
            <person name="Saw J.H."/>
            <person name="Jorgensen S.L."/>
            <person name="Zaremba-Niedzwiedzka K."/>
            <person name="Martijn J."/>
            <person name="Lind A.E."/>
            <person name="van Eijk R."/>
            <person name="Schleper C."/>
            <person name="Guy L."/>
            <person name="Ettema T.J."/>
        </authorList>
    </citation>
    <scope>NUCLEOTIDE SEQUENCE</scope>
</reference>
<dbReference type="EMBL" id="LAZR01004979">
    <property type="protein sequence ID" value="KKN03932.1"/>
    <property type="molecule type" value="Genomic_DNA"/>
</dbReference>
<proteinExistence type="predicted"/>
<comment type="caution">
    <text evidence="1">The sequence shown here is derived from an EMBL/GenBank/DDBJ whole genome shotgun (WGS) entry which is preliminary data.</text>
</comment>
<name>A0A0F9MWW7_9ZZZZ</name>
<gene>
    <name evidence="1" type="ORF">LCGC14_1102770</name>
</gene>
<evidence type="ECO:0000313" key="1">
    <source>
        <dbReference type="EMBL" id="KKN03932.1"/>
    </source>
</evidence>
<protein>
    <submittedName>
        <fullName evidence="1">Uncharacterized protein</fullName>
    </submittedName>
</protein>
<sequence length="104" mass="12158">MKRRPTKLQRAMERMDACLEAREWVGRRTLAQCWKAIKAGKGYPGWAAWWMSQTDYEAYMMARANTFAAGGVVHVTFRYSCEEAKILIAHLPKKPPRPVWWKDI</sequence>
<organism evidence="1">
    <name type="scientific">marine sediment metagenome</name>
    <dbReference type="NCBI Taxonomy" id="412755"/>
    <lineage>
        <taxon>unclassified sequences</taxon>
        <taxon>metagenomes</taxon>
        <taxon>ecological metagenomes</taxon>
    </lineage>
</organism>
<accession>A0A0F9MWW7</accession>